<dbReference type="Proteomes" id="UP000230069">
    <property type="component" value="Unassembled WGS sequence"/>
</dbReference>
<dbReference type="InParanoid" id="A0A2G5ENC5"/>
<gene>
    <name evidence="2" type="ORF">AQUCO_00600190v1</name>
</gene>
<sequence length="132" mass="15151">MKGGYMMNTTEPLVLGLKIINMDQERENGSSSDSESEREQPQIPTKKDVRGTTKMNSLVKNWDGNLIHVQYDEKRRPIPHEVRKKVAGYEGALARQLVPLNACENWRHLSDEIQDKLWEAMTQLRASKLESS</sequence>
<dbReference type="EMBL" id="KZ305023">
    <property type="protein sequence ID" value="PIA57282.1"/>
    <property type="molecule type" value="Genomic_DNA"/>
</dbReference>
<dbReference type="OrthoDB" id="10485084at2759"/>
<protein>
    <submittedName>
        <fullName evidence="2">Uncharacterized protein</fullName>
    </submittedName>
</protein>
<evidence type="ECO:0000256" key="1">
    <source>
        <dbReference type="SAM" id="MobiDB-lite"/>
    </source>
</evidence>
<accession>A0A2G5ENC5</accession>
<evidence type="ECO:0000313" key="3">
    <source>
        <dbReference type="Proteomes" id="UP000230069"/>
    </source>
</evidence>
<name>A0A2G5ENC5_AQUCA</name>
<evidence type="ECO:0000313" key="2">
    <source>
        <dbReference type="EMBL" id="PIA57282.1"/>
    </source>
</evidence>
<feature type="compositionally biased region" description="Basic and acidic residues" evidence="1">
    <location>
        <begin position="35"/>
        <end position="51"/>
    </location>
</feature>
<dbReference type="AlphaFoldDB" id="A0A2G5ENC5"/>
<proteinExistence type="predicted"/>
<feature type="region of interest" description="Disordered" evidence="1">
    <location>
        <begin position="22"/>
        <end position="54"/>
    </location>
</feature>
<reference evidence="2 3" key="1">
    <citation type="submission" date="2017-09" db="EMBL/GenBank/DDBJ databases">
        <title>WGS assembly of Aquilegia coerulea Goldsmith.</title>
        <authorList>
            <person name="Hodges S."/>
            <person name="Kramer E."/>
            <person name="Nordborg M."/>
            <person name="Tomkins J."/>
            <person name="Borevitz J."/>
            <person name="Derieg N."/>
            <person name="Yan J."/>
            <person name="Mihaltcheva S."/>
            <person name="Hayes R.D."/>
            <person name="Rokhsar D."/>
        </authorList>
    </citation>
    <scope>NUCLEOTIDE SEQUENCE [LARGE SCALE GENOMIC DNA]</scope>
    <source>
        <strain evidence="3">cv. Goldsmith</strain>
    </source>
</reference>
<organism evidence="2 3">
    <name type="scientific">Aquilegia coerulea</name>
    <name type="common">Rocky mountain columbine</name>
    <dbReference type="NCBI Taxonomy" id="218851"/>
    <lineage>
        <taxon>Eukaryota</taxon>
        <taxon>Viridiplantae</taxon>
        <taxon>Streptophyta</taxon>
        <taxon>Embryophyta</taxon>
        <taxon>Tracheophyta</taxon>
        <taxon>Spermatophyta</taxon>
        <taxon>Magnoliopsida</taxon>
        <taxon>Ranunculales</taxon>
        <taxon>Ranunculaceae</taxon>
        <taxon>Thalictroideae</taxon>
        <taxon>Aquilegia</taxon>
    </lineage>
</organism>
<keyword evidence="3" id="KW-1185">Reference proteome</keyword>